<proteinExistence type="predicted"/>
<dbReference type="InterPro" id="IPR006076">
    <property type="entry name" value="FAD-dep_OxRdtase"/>
</dbReference>
<dbReference type="GO" id="GO:0005737">
    <property type="term" value="C:cytoplasm"/>
    <property type="evidence" value="ECO:0007669"/>
    <property type="project" value="TreeGrafter"/>
</dbReference>
<dbReference type="PANTHER" id="PTHR13847:SF281">
    <property type="entry name" value="FAD DEPENDENT OXIDOREDUCTASE DOMAIN-CONTAINING PROTEIN"/>
    <property type="match status" value="1"/>
</dbReference>
<dbReference type="Proteomes" id="UP000252706">
    <property type="component" value="Unassembled WGS sequence"/>
</dbReference>
<protein>
    <submittedName>
        <fullName evidence="4">FAD-dependent oxidoreductase</fullName>
    </submittedName>
</protein>
<organism evidence="4 5">
    <name type="scientific">Phaeobacter gallaeciensis</name>
    <dbReference type="NCBI Taxonomy" id="60890"/>
    <lineage>
        <taxon>Bacteria</taxon>
        <taxon>Pseudomonadati</taxon>
        <taxon>Pseudomonadota</taxon>
        <taxon>Alphaproteobacteria</taxon>
        <taxon>Rhodobacterales</taxon>
        <taxon>Roseobacteraceae</taxon>
        <taxon>Phaeobacter</taxon>
    </lineage>
</organism>
<gene>
    <name evidence="4" type="ORF">DS909_00390</name>
</gene>
<dbReference type="PANTHER" id="PTHR13847">
    <property type="entry name" value="SARCOSINE DEHYDROGENASE-RELATED"/>
    <property type="match status" value="1"/>
</dbReference>
<dbReference type="OrthoDB" id="9806601at2"/>
<reference evidence="4 5" key="1">
    <citation type="submission" date="2018-07" db="EMBL/GenBank/DDBJ databases">
        <title>Modular assembly of carbohydrate-degrading microbial communities in the ocean.</title>
        <authorList>
            <person name="Enke T.N."/>
            <person name="Datta M.S."/>
            <person name="Schwartzman J.A."/>
            <person name="Cermak N."/>
            <person name="Schmitz D.A."/>
            <person name="Barrere J."/>
            <person name="Cordero O.X."/>
        </authorList>
    </citation>
    <scope>NUCLEOTIDE SEQUENCE [LARGE SCALE GENOMIC DNA]</scope>
    <source>
        <strain evidence="4 5">C3M10</strain>
    </source>
</reference>
<dbReference type="RefSeq" id="WP_113821459.1">
    <property type="nucleotide sequence ID" value="NZ_QOCE01000002.1"/>
</dbReference>
<dbReference type="SUPFAM" id="SSF51905">
    <property type="entry name" value="FAD/NAD(P)-binding domain"/>
    <property type="match status" value="1"/>
</dbReference>
<keyword evidence="1" id="KW-0560">Oxidoreductase</keyword>
<evidence type="ECO:0000313" key="4">
    <source>
        <dbReference type="EMBL" id="RBW62611.1"/>
    </source>
</evidence>
<evidence type="ECO:0000256" key="1">
    <source>
        <dbReference type="ARBA" id="ARBA00023002"/>
    </source>
</evidence>
<dbReference type="Gene3D" id="3.50.50.60">
    <property type="entry name" value="FAD/NAD(P)-binding domain"/>
    <property type="match status" value="1"/>
</dbReference>
<name>A0A366XAV7_9RHOB</name>
<evidence type="ECO:0000313" key="5">
    <source>
        <dbReference type="Proteomes" id="UP000252706"/>
    </source>
</evidence>
<sequence>MVDNSIPRHWPRASYDPKYDPVVDAGPGHNREHAPTYWIGTAGEPPQDDGPVSGDMEADVVVIGSGYTGLSTAIHLAKEHGIKAVVLEANTVAWGCSTRNGGQAQISSGRLKRSQWIKRWGVDVAKGMHREVSEAFELFEDLIAQDDIDCDPQTGGHYYIAHRDKVMAGLQKESDLLNSTFGYKSRVMSREELHSDHVKDQEAAGAMWEPDGTSIHAGKLAFGYVNMARRLGAKIHTASPVMGWETVNGVHHLRTPGGIVKAKSVALATAGYTAPGLNKKTKHRLMPILSNSMVTRPLTDGELADCGIQTKSPLTDTRTLRHYYRLLPDNRMQIGSRSAVTGNDAENGKHLEMLQKGLARKFPALTDINLEYSWWGWVDVSHDMMPRIFQPNPNEKIYYAMGYGGNGVMYSAQAGRRMAQLVAGKKDKAFDLPIFTSPLPSHGLLTPFRRMGQRMAYVWYYLQDEVI</sequence>
<dbReference type="AlphaFoldDB" id="A0A366XAV7"/>
<feature type="domain" description="FAD dependent oxidoreductase" evidence="3">
    <location>
        <begin position="59"/>
        <end position="421"/>
    </location>
</feature>
<dbReference type="InterPro" id="IPR036188">
    <property type="entry name" value="FAD/NAD-bd_sf"/>
</dbReference>
<accession>A0A366XAV7</accession>
<dbReference type="EMBL" id="QOCE01000002">
    <property type="protein sequence ID" value="RBW62611.1"/>
    <property type="molecule type" value="Genomic_DNA"/>
</dbReference>
<dbReference type="Pfam" id="PF01266">
    <property type="entry name" value="DAO"/>
    <property type="match status" value="1"/>
</dbReference>
<comment type="caution">
    <text evidence="4">The sequence shown here is derived from an EMBL/GenBank/DDBJ whole genome shotgun (WGS) entry which is preliminary data.</text>
</comment>
<dbReference type="Gene3D" id="3.30.9.10">
    <property type="entry name" value="D-Amino Acid Oxidase, subunit A, domain 2"/>
    <property type="match status" value="1"/>
</dbReference>
<evidence type="ECO:0000259" key="3">
    <source>
        <dbReference type="Pfam" id="PF01266"/>
    </source>
</evidence>
<dbReference type="GO" id="GO:0016491">
    <property type="term" value="F:oxidoreductase activity"/>
    <property type="evidence" value="ECO:0007669"/>
    <property type="project" value="UniProtKB-KW"/>
</dbReference>
<feature type="region of interest" description="Disordered" evidence="2">
    <location>
        <begin position="13"/>
        <end position="49"/>
    </location>
</feature>
<evidence type="ECO:0000256" key="2">
    <source>
        <dbReference type="SAM" id="MobiDB-lite"/>
    </source>
</evidence>